<gene>
    <name evidence="2" type="ORF">FTOL_03996</name>
</gene>
<keyword evidence="1" id="KW-1133">Transmembrane helix</keyword>
<accession>A0AAE8SG47</accession>
<keyword evidence="3" id="KW-1185">Reference proteome</keyword>
<dbReference type="SUPFAM" id="SSF51905">
    <property type="entry name" value="FAD/NAD(P)-binding domain"/>
    <property type="match status" value="1"/>
</dbReference>
<keyword evidence="1" id="KW-0812">Transmembrane</keyword>
<dbReference type="Gene3D" id="3.90.660.20">
    <property type="entry name" value="Protoporphyrinogen oxidase, mitochondrial, domain 2"/>
    <property type="match status" value="1"/>
</dbReference>
<evidence type="ECO:0000313" key="2">
    <source>
        <dbReference type="EMBL" id="SPJ74266.1"/>
    </source>
</evidence>
<dbReference type="Gene3D" id="3.50.50.60">
    <property type="entry name" value="FAD/NAD(P)-binding domain"/>
    <property type="match status" value="2"/>
</dbReference>
<feature type="transmembrane region" description="Helical" evidence="1">
    <location>
        <begin position="151"/>
        <end position="171"/>
    </location>
</feature>
<dbReference type="Pfam" id="PF13450">
    <property type="entry name" value="NAD_binding_8"/>
    <property type="match status" value="1"/>
</dbReference>
<dbReference type="InterPro" id="IPR050464">
    <property type="entry name" value="Zeta_carotene_desat/Oxidored"/>
</dbReference>
<dbReference type="GO" id="GO:0016491">
    <property type="term" value="F:oxidoreductase activity"/>
    <property type="evidence" value="ECO:0007669"/>
    <property type="project" value="TreeGrafter"/>
</dbReference>
<sequence length="483" mass="53526">MDKQSIDDAGKSRVAIIGTGLAGLTTGYLLQGDERKRYSVTLFEQADRLSFDSASVTINNEATNDAERIDLPMRASAGGYYHHLMRMYEHLQIPLHPVKFLFDFAKATPAADGTIPHSSKNESYFIHASNLHQTPPPWPGKRSVIAHLTEILYLIVCQFWFTIACFLVAPLEATASGYSESVGEYLERIRLPRRYRSHYLLPLLSGVATCTHDELLRFPASDVINYKKLSHGQQHYAVCGGVSQVQNRLTKGLEDVKLSSRVLETVPQADGTVVVRWQSLTDASGRIQEQVFDRVVLSVSPDVAGQIFNPLRSTLEKLPTRRVESSVLKPAHSGITLAKDEGGKSLACMHHSTGTPSAQTMTLRTLFSDMGSSRTEALHAMPCGVVVSTCPLREEAQSQVLKKAQFIRTFRSTESKALVQRLMGSTSNKKNEDDKALAWVNGQDNIWISGAWCWDGMVLLEGCIVSAMRVAEDFDVAIPWEKE</sequence>
<dbReference type="PANTHER" id="PTHR42923">
    <property type="entry name" value="PROTOPORPHYRINOGEN OXIDASE"/>
    <property type="match status" value="1"/>
</dbReference>
<comment type="caution">
    <text evidence="2">The sequence shown here is derived from an EMBL/GenBank/DDBJ whole genome shotgun (WGS) entry which is preliminary data.</text>
</comment>
<dbReference type="AlphaFoldDB" id="A0AAE8SG47"/>
<evidence type="ECO:0000256" key="1">
    <source>
        <dbReference type="SAM" id="Phobius"/>
    </source>
</evidence>
<reference evidence="2" key="1">
    <citation type="submission" date="2018-03" db="EMBL/GenBank/DDBJ databases">
        <authorList>
            <person name="Guldener U."/>
        </authorList>
    </citation>
    <scope>NUCLEOTIDE SEQUENCE</scope>
</reference>
<dbReference type="Proteomes" id="UP001187734">
    <property type="component" value="Unassembled WGS sequence"/>
</dbReference>
<evidence type="ECO:0000313" key="3">
    <source>
        <dbReference type="Proteomes" id="UP001187734"/>
    </source>
</evidence>
<dbReference type="Gene3D" id="1.10.3110.10">
    <property type="entry name" value="protoporphyrinogen ix oxidase, domain 3"/>
    <property type="match status" value="1"/>
</dbReference>
<name>A0AAE8SG47_9HYPO</name>
<feature type="transmembrane region" description="Helical" evidence="1">
    <location>
        <begin position="12"/>
        <end position="30"/>
    </location>
</feature>
<organism evidence="2 3">
    <name type="scientific">Fusarium torulosum</name>
    <dbReference type="NCBI Taxonomy" id="33205"/>
    <lineage>
        <taxon>Eukaryota</taxon>
        <taxon>Fungi</taxon>
        <taxon>Dikarya</taxon>
        <taxon>Ascomycota</taxon>
        <taxon>Pezizomycotina</taxon>
        <taxon>Sordariomycetes</taxon>
        <taxon>Hypocreomycetidae</taxon>
        <taxon>Hypocreales</taxon>
        <taxon>Nectriaceae</taxon>
        <taxon>Fusarium</taxon>
    </lineage>
</organism>
<evidence type="ECO:0008006" key="4">
    <source>
        <dbReference type="Google" id="ProtNLM"/>
    </source>
</evidence>
<proteinExistence type="predicted"/>
<dbReference type="EMBL" id="ONZP01000116">
    <property type="protein sequence ID" value="SPJ74266.1"/>
    <property type="molecule type" value="Genomic_DNA"/>
</dbReference>
<dbReference type="InterPro" id="IPR036188">
    <property type="entry name" value="FAD/NAD-bd_sf"/>
</dbReference>
<protein>
    <recommendedName>
        <fullName evidence="4">Amine oxidase domain-containing protein</fullName>
    </recommendedName>
</protein>
<dbReference type="PANTHER" id="PTHR42923:SF42">
    <property type="entry name" value="AMINE OXIDASE DOMAIN-CONTAINING PROTEIN"/>
    <property type="match status" value="1"/>
</dbReference>
<keyword evidence="1" id="KW-0472">Membrane</keyword>